<dbReference type="EMBL" id="QHKS01000040">
    <property type="protein sequence ID" value="RDJ98051.1"/>
    <property type="molecule type" value="Genomic_DNA"/>
</dbReference>
<protein>
    <recommendedName>
        <fullName evidence="3">DUF3331 domain-containing protein</fullName>
    </recommendedName>
</protein>
<gene>
    <name evidence="1" type="ORF">DLM46_34990</name>
</gene>
<name>A0A370MXE8_9BURK</name>
<dbReference type="RefSeq" id="WP_115108794.1">
    <property type="nucleotide sequence ID" value="NZ_QHKS01000040.1"/>
</dbReference>
<dbReference type="AlphaFoldDB" id="A0A370MXE8"/>
<proteinExistence type="predicted"/>
<sequence length="170" mass="18571">MHVDIHTNQCTEMVRGEGQVRQGALCAPCDRADSRIDGGRMPVWDHVIRALLAGHCDEDRRGPQLARPSNGIDAYATSPRVQVEVIERLSDTAVAVHWQDATRGRYADQVWISCRARVTGRCALSGAMIRRNDLIYKPRGRGTTPANADAMILASVIKGPPSSALKGDSR</sequence>
<organism evidence="1 2">
    <name type="scientific">Paraburkholderia lacunae</name>
    <dbReference type="NCBI Taxonomy" id="2211104"/>
    <lineage>
        <taxon>Bacteria</taxon>
        <taxon>Pseudomonadati</taxon>
        <taxon>Pseudomonadota</taxon>
        <taxon>Betaproteobacteria</taxon>
        <taxon>Burkholderiales</taxon>
        <taxon>Burkholderiaceae</taxon>
        <taxon>Paraburkholderia</taxon>
    </lineage>
</organism>
<dbReference type="InterPro" id="IPR021769">
    <property type="entry name" value="DUF3331"/>
</dbReference>
<evidence type="ECO:0000313" key="1">
    <source>
        <dbReference type="EMBL" id="RDJ98051.1"/>
    </source>
</evidence>
<keyword evidence="2" id="KW-1185">Reference proteome</keyword>
<dbReference type="OrthoDB" id="9152922at2"/>
<dbReference type="Pfam" id="PF11811">
    <property type="entry name" value="DUF3331"/>
    <property type="match status" value="1"/>
</dbReference>
<evidence type="ECO:0000313" key="2">
    <source>
        <dbReference type="Proteomes" id="UP000254875"/>
    </source>
</evidence>
<accession>A0A370MXE8</accession>
<reference evidence="2" key="1">
    <citation type="submission" date="2018-05" db="EMBL/GenBank/DDBJ databases">
        <authorList>
            <person name="Feng T."/>
        </authorList>
    </citation>
    <scope>NUCLEOTIDE SEQUENCE [LARGE SCALE GENOMIC DNA]</scope>
    <source>
        <strain evidence="2">S27</strain>
    </source>
</reference>
<evidence type="ECO:0008006" key="3">
    <source>
        <dbReference type="Google" id="ProtNLM"/>
    </source>
</evidence>
<comment type="caution">
    <text evidence="1">The sequence shown here is derived from an EMBL/GenBank/DDBJ whole genome shotgun (WGS) entry which is preliminary data.</text>
</comment>
<dbReference type="Proteomes" id="UP000254875">
    <property type="component" value="Unassembled WGS sequence"/>
</dbReference>